<evidence type="ECO:0000256" key="4">
    <source>
        <dbReference type="ARBA" id="ARBA00023204"/>
    </source>
</evidence>
<dbReference type="GO" id="GO:0032131">
    <property type="term" value="F:alkylated DNA binding"/>
    <property type="evidence" value="ECO:0007669"/>
    <property type="project" value="TreeGrafter"/>
</dbReference>
<dbReference type="GO" id="GO:0006307">
    <property type="term" value="P:DNA alkylation repair"/>
    <property type="evidence" value="ECO:0007669"/>
    <property type="project" value="TreeGrafter"/>
</dbReference>
<keyword evidence="7" id="KW-0326">Glycosidase</keyword>
<dbReference type="Gene3D" id="1.10.1670.10">
    <property type="entry name" value="Helix-hairpin-Helix base-excision DNA repair enzymes (C-terminal)"/>
    <property type="match status" value="1"/>
</dbReference>
<evidence type="ECO:0000259" key="6">
    <source>
        <dbReference type="SMART" id="SM01009"/>
    </source>
</evidence>
<dbReference type="InterPro" id="IPR011257">
    <property type="entry name" value="DNA_glycosylase"/>
</dbReference>
<evidence type="ECO:0000313" key="7">
    <source>
        <dbReference type="EMBL" id="MDQ0543395.1"/>
    </source>
</evidence>
<dbReference type="EC" id="3.2.2.21" evidence="2"/>
<dbReference type="SUPFAM" id="SSF48150">
    <property type="entry name" value="DNA-glycosylase"/>
    <property type="match status" value="1"/>
</dbReference>
<dbReference type="SUPFAM" id="SSF55945">
    <property type="entry name" value="TATA-box binding protein-like"/>
    <property type="match status" value="1"/>
</dbReference>
<dbReference type="PANTHER" id="PTHR43003:SF13">
    <property type="entry name" value="DNA-3-METHYLADENINE GLYCOSYLASE 2"/>
    <property type="match status" value="1"/>
</dbReference>
<dbReference type="Gene3D" id="3.30.310.20">
    <property type="entry name" value="DNA-3-methyladenine glycosylase AlkA, N-terminal domain"/>
    <property type="match status" value="1"/>
</dbReference>
<keyword evidence="3" id="KW-0227">DNA damage</keyword>
<dbReference type="GO" id="GO:0043916">
    <property type="term" value="F:DNA-7-methylguanine glycosylase activity"/>
    <property type="evidence" value="ECO:0007669"/>
    <property type="project" value="TreeGrafter"/>
</dbReference>
<keyword evidence="4" id="KW-0234">DNA repair</keyword>
<feature type="domain" description="DNA-3-methyladenine glycosylase AlkA N-terminal" evidence="6">
    <location>
        <begin position="22"/>
        <end position="139"/>
    </location>
</feature>
<evidence type="ECO:0000259" key="5">
    <source>
        <dbReference type="SMART" id="SM00478"/>
    </source>
</evidence>
<comment type="catalytic activity">
    <reaction evidence="1">
        <text>Hydrolysis of alkylated DNA, releasing 3-methyladenine, 3-methylguanine, 7-methylguanine and 7-methyladenine.</text>
        <dbReference type="EC" id="3.2.2.21"/>
    </reaction>
</comment>
<dbReference type="EMBL" id="JAUSWL010000003">
    <property type="protein sequence ID" value="MDQ0543395.1"/>
    <property type="molecule type" value="Genomic_DNA"/>
</dbReference>
<evidence type="ECO:0000256" key="1">
    <source>
        <dbReference type="ARBA" id="ARBA00000086"/>
    </source>
</evidence>
<protein>
    <recommendedName>
        <fullName evidence="2">DNA-3-methyladenine glycosylase II</fullName>
        <ecNumber evidence="2">3.2.2.21</ecNumber>
    </recommendedName>
</protein>
<dbReference type="GO" id="GO:0032993">
    <property type="term" value="C:protein-DNA complex"/>
    <property type="evidence" value="ECO:0007669"/>
    <property type="project" value="TreeGrafter"/>
</dbReference>
<reference evidence="7" key="1">
    <citation type="submission" date="2023-07" db="EMBL/GenBank/DDBJ databases">
        <title>Genomic Encyclopedia of Type Strains, Phase IV (KMG-IV): sequencing the most valuable type-strain genomes for metagenomic binning, comparative biology and taxonomic classification.</title>
        <authorList>
            <person name="Goeker M."/>
        </authorList>
    </citation>
    <scope>NUCLEOTIDE SEQUENCE</scope>
    <source>
        <strain evidence="7">DSM 19569</strain>
    </source>
</reference>
<dbReference type="RefSeq" id="WP_230366162.1">
    <property type="nucleotide sequence ID" value="NZ_JAJALK010000004.1"/>
</dbReference>
<evidence type="ECO:0000313" key="8">
    <source>
        <dbReference type="Proteomes" id="UP001223420"/>
    </source>
</evidence>
<accession>A0AAJ1TLY6</accession>
<dbReference type="SMART" id="SM01009">
    <property type="entry name" value="AlkA_N"/>
    <property type="match status" value="1"/>
</dbReference>
<dbReference type="InterPro" id="IPR003265">
    <property type="entry name" value="HhH-GPD_domain"/>
</dbReference>
<dbReference type="CDD" id="cd00056">
    <property type="entry name" value="ENDO3c"/>
    <property type="match status" value="1"/>
</dbReference>
<dbReference type="Pfam" id="PF06029">
    <property type="entry name" value="AlkA_N"/>
    <property type="match status" value="1"/>
</dbReference>
<evidence type="ECO:0000256" key="2">
    <source>
        <dbReference type="ARBA" id="ARBA00012000"/>
    </source>
</evidence>
<comment type="caution">
    <text evidence="7">The sequence shown here is derived from an EMBL/GenBank/DDBJ whole genome shotgun (WGS) entry which is preliminary data.</text>
</comment>
<feature type="domain" description="HhH-GPD" evidence="5">
    <location>
        <begin position="149"/>
        <end position="307"/>
    </location>
</feature>
<dbReference type="GO" id="GO:0006285">
    <property type="term" value="P:base-excision repair, AP site formation"/>
    <property type="evidence" value="ECO:0007669"/>
    <property type="project" value="TreeGrafter"/>
</dbReference>
<dbReference type="InterPro" id="IPR023170">
    <property type="entry name" value="HhH_base_excis_C"/>
</dbReference>
<evidence type="ECO:0000256" key="3">
    <source>
        <dbReference type="ARBA" id="ARBA00022763"/>
    </source>
</evidence>
<sequence>MTPGAAEGPPLSFAQAAGSVARLRLPVRPPYDWASIRAFLAKRAILGVESAETGGQTYARTICIGGRPGIVAVAFGDDALHATLHGLASSSEPEIAARLRRLFDCDTDPAAIAACLSRDPTLSDLVAARPGLRLPGAWDPFETGCRAILGQQVSVAAAIRLAGKLVAAFGTPLAEPVGSLTHVFPTPAQLVEADVALALNMPRSRGAATRALAAAALADPDLFAPAGTLEAAVLRFTAIRGIGPWTAQYIAMRALKLPDALPVGDVGLLRALATGTGRPSPAALLARAEAWRPFRAYAAQHLWAADEAAVTGR</sequence>
<gene>
    <name evidence="7" type="ORF">QO001_002321</name>
</gene>
<dbReference type="InterPro" id="IPR037046">
    <property type="entry name" value="AlkA_N_sf"/>
</dbReference>
<dbReference type="GO" id="GO:0005737">
    <property type="term" value="C:cytoplasm"/>
    <property type="evidence" value="ECO:0007669"/>
    <property type="project" value="TreeGrafter"/>
</dbReference>
<dbReference type="Gene3D" id="1.10.340.30">
    <property type="entry name" value="Hypothetical protein, domain 2"/>
    <property type="match status" value="1"/>
</dbReference>
<proteinExistence type="predicted"/>
<dbReference type="PANTHER" id="PTHR43003">
    <property type="entry name" value="DNA-3-METHYLADENINE GLYCOSYLASE"/>
    <property type="match status" value="1"/>
</dbReference>
<keyword evidence="7" id="KW-0378">Hydrolase</keyword>
<dbReference type="AlphaFoldDB" id="A0AAJ1TLY6"/>
<organism evidence="7 8">
    <name type="scientific">Methylobacterium brachiatum</name>
    <dbReference type="NCBI Taxonomy" id="269660"/>
    <lineage>
        <taxon>Bacteria</taxon>
        <taxon>Pseudomonadati</taxon>
        <taxon>Pseudomonadota</taxon>
        <taxon>Alphaproteobacteria</taxon>
        <taxon>Hyphomicrobiales</taxon>
        <taxon>Methylobacteriaceae</taxon>
        <taxon>Methylobacterium</taxon>
    </lineage>
</organism>
<dbReference type="InterPro" id="IPR051912">
    <property type="entry name" value="Alkylbase_DNA_Glycosylase/TA"/>
</dbReference>
<dbReference type="GO" id="GO:0008725">
    <property type="term" value="F:DNA-3-methyladenine glycosylase activity"/>
    <property type="evidence" value="ECO:0007669"/>
    <property type="project" value="TreeGrafter"/>
</dbReference>
<dbReference type="InterPro" id="IPR010316">
    <property type="entry name" value="AlkA_N"/>
</dbReference>
<name>A0AAJ1TLY6_9HYPH</name>
<dbReference type="SMART" id="SM00478">
    <property type="entry name" value="ENDO3c"/>
    <property type="match status" value="1"/>
</dbReference>
<dbReference type="Proteomes" id="UP001223420">
    <property type="component" value="Unassembled WGS sequence"/>
</dbReference>